<feature type="region of interest" description="Disordered" evidence="1">
    <location>
        <begin position="226"/>
        <end position="245"/>
    </location>
</feature>
<dbReference type="EMBL" id="HBKN01005272">
    <property type="protein sequence ID" value="CAE2258119.1"/>
    <property type="molecule type" value="Transcribed_RNA"/>
</dbReference>
<gene>
    <name evidence="2" type="ORF">GTHE00462_LOCUS4342</name>
</gene>
<protein>
    <recommendedName>
        <fullName evidence="3">EF-hand domain-containing protein</fullName>
    </recommendedName>
</protein>
<evidence type="ECO:0008006" key="3">
    <source>
        <dbReference type="Google" id="ProtNLM"/>
    </source>
</evidence>
<name>A0A7S4JBG1_GUITH</name>
<accession>A0A7S4JBG1</accession>
<dbReference type="AlphaFoldDB" id="A0A7S4JBG1"/>
<feature type="compositionally biased region" description="Polar residues" evidence="1">
    <location>
        <begin position="172"/>
        <end position="199"/>
    </location>
</feature>
<reference evidence="2" key="1">
    <citation type="submission" date="2021-01" db="EMBL/GenBank/DDBJ databases">
        <authorList>
            <person name="Corre E."/>
            <person name="Pelletier E."/>
            <person name="Niang G."/>
            <person name="Scheremetjew M."/>
            <person name="Finn R."/>
            <person name="Kale V."/>
            <person name="Holt S."/>
            <person name="Cochrane G."/>
            <person name="Meng A."/>
            <person name="Brown T."/>
            <person name="Cohen L."/>
        </authorList>
    </citation>
    <scope>NUCLEOTIDE SEQUENCE</scope>
    <source>
        <strain evidence="2">CCMP 2712</strain>
    </source>
</reference>
<organism evidence="2">
    <name type="scientific">Guillardia theta</name>
    <name type="common">Cryptophyte</name>
    <name type="synonym">Cryptomonas phi</name>
    <dbReference type="NCBI Taxonomy" id="55529"/>
    <lineage>
        <taxon>Eukaryota</taxon>
        <taxon>Cryptophyceae</taxon>
        <taxon>Pyrenomonadales</taxon>
        <taxon>Geminigeraceae</taxon>
        <taxon>Guillardia</taxon>
    </lineage>
</organism>
<feature type="region of interest" description="Disordered" evidence="1">
    <location>
        <begin position="114"/>
        <end position="138"/>
    </location>
</feature>
<evidence type="ECO:0000256" key="1">
    <source>
        <dbReference type="SAM" id="MobiDB-lite"/>
    </source>
</evidence>
<feature type="region of interest" description="Disordered" evidence="1">
    <location>
        <begin position="74"/>
        <end position="96"/>
    </location>
</feature>
<feature type="compositionally biased region" description="Polar residues" evidence="1">
    <location>
        <begin position="114"/>
        <end position="129"/>
    </location>
</feature>
<feature type="compositionally biased region" description="Polar residues" evidence="1">
    <location>
        <begin position="207"/>
        <end position="220"/>
    </location>
</feature>
<sequence length="435" mass="49835">MLPLDRVPPPERSLDRFPPLTARLPPAVHRQHASDGLVSSTRLRILEESLQALEMEDWRVERLLSEYSPQDEGRYADKVNSMQRNSLQRYSHEPADTPYSSPYLSYAYGLQSSESLQNHSRGPSRTMSEYSHRTVPGHRRLDMLPEADTKPVAKRSSFFFYEATSLSNEVMLQRSQAQTNEADSTASLHSTVQNPSKLPTNGIPAAQTESSPPHVNHLDQSLGLQMNDNCWESSGDESESASSDSAMKMLDRMLGQYFIRSEEFQQLLVPDSQTVIEWEDWWAKIERSVRREIKPEMKAVFEGRCRDLYSQTKTQIMRIFHLYGDEQEKMEVQQLVHILSSLDDYVIKTVAAIDYAGSHISWPEFWSATEGKIKTTIKESVRRSIKNEMHVKFAEWKYRFHDVFKNADIEGRGRVAGSSFVASLLESPFGNLLHI</sequence>
<feature type="region of interest" description="Disordered" evidence="1">
    <location>
        <begin position="172"/>
        <end position="220"/>
    </location>
</feature>
<proteinExistence type="predicted"/>
<evidence type="ECO:0000313" key="2">
    <source>
        <dbReference type="EMBL" id="CAE2258119.1"/>
    </source>
</evidence>
<feature type="compositionally biased region" description="Polar residues" evidence="1">
    <location>
        <begin position="80"/>
        <end position="89"/>
    </location>
</feature>